<evidence type="ECO:0000313" key="3">
    <source>
        <dbReference type="Proteomes" id="UP000028643"/>
    </source>
</evidence>
<dbReference type="SMART" id="SM00855">
    <property type="entry name" value="PGAM"/>
    <property type="match status" value="1"/>
</dbReference>
<dbReference type="Proteomes" id="UP000028643">
    <property type="component" value="Unassembled WGS sequence"/>
</dbReference>
<keyword evidence="1" id="KW-1133">Transmembrane helix</keyword>
<evidence type="ECO:0000256" key="1">
    <source>
        <dbReference type="SAM" id="Phobius"/>
    </source>
</evidence>
<dbReference type="AlphaFoldDB" id="A0A085UWM4"/>
<dbReference type="EMBL" id="JPQT01000126">
    <property type="protein sequence ID" value="KFE47587.1"/>
    <property type="molecule type" value="Genomic_DNA"/>
</dbReference>
<evidence type="ECO:0000313" key="2">
    <source>
        <dbReference type="EMBL" id="KFE47587.1"/>
    </source>
</evidence>
<dbReference type="InterPro" id="IPR029033">
    <property type="entry name" value="His_PPase_superfam"/>
</dbReference>
<accession>A0A085UWM4</accession>
<dbReference type="Gene3D" id="3.40.50.1240">
    <property type="entry name" value="Phosphoglycerate mutase-like"/>
    <property type="match status" value="1"/>
</dbReference>
<sequence length="231" mass="25767">MESLFSRIVAHGRANHKPGTFIQARYKTLLVMLSFVILAVLIGLWFLRAAAPVDLAQGRNMRTADVYARWAKGELVVLVRHAERCDHSTNPCLDVADGITRKGRSAAVELGNSFRTLGLANADIFSSPLARTRQTSTFAFNQASAGEDWLINCRRSMLEDVLRHKAEHRNLILVTHSECIDQLERSLQVSSRSMLDYGSSLFVAVDPEDHTAHVLGFLDAPDWKSVLARRP</sequence>
<keyword evidence="1" id="KW-0812">Transmembrane</keyword>
<dbReference type="SUPFAM" id="SSF53254">
    <property type="entry name" value="Phosphoglycerate mutase-like"/>
    <property type="match status" value="1"/>
</dbReference>
<gene>
    <name evidence="2" type="ORF">IV02_22420</name>
</gene>
<dbReference type="Pfam" id="PF00300">
    <property type="entry name" value="His_Phos_1"/>
    <property type="match status" value="1"/>
</dbReference>
<dbReference type="GO" id="GO:0016301">
    <property type="term" value="F:kinase activity"/>
    <property type="evidence" value="ECO:0007669"/>
    <property type="project" value="UniProtKB-KW"/>
</dbReference>
<dbReference type="RefSeq" id="WP_047577792.1">
    <property type="nucleotide sequence ID" value="NZ_JPQT01000126.1"/>
</dbReference>
<comment type="caution">
    <text evidence="2">The sequence shown here is derived from an EMBL/GenBank/DDBJ whole genome shotgun (WGS) entry which is preliminary data.</text>
</comment>
<dbReference type="CDD" id="cd07040">
    <property type="entry name" value="HP"/>
    <property type="match status" value="1"/>
</dbReference>
<proteinExistence type="predicted"/>
<dbReference type="InterPro" id="IPR013078">
    <property type="entry name" value="His_Pase_superF_clade-1"/>
</dbReference>
<feature type="transmembrane region" description="Helical" evidence="1">
    <location>
        <begin position="29"/>
        <end position="47"/>
    </location>
</feature>
<protein>
    <submittedName>
        <fullName evidence="2">Phosphoglycerate kinase</fullName>
    </submittedName>
</protein>
<reference evidence="2 3" key="1">
    <citation type="submission" date="2014-07" db="EMBL/GenBank/DDBJ databases">
        <title>Draft Genome Sequences of Environmental Pseudomonas syringae strains.</title>
        <authorList>
            <person name="Baltrus D.A."/>
            <person name="Berge O."/>
            <person name="Morris C."/>
        </authorList>
    </citation>
    <scope>NUCLEOTIDE SEQUENCE [LARGE SCALE GENOMIC DNA]</scope>
    <source>
        <strain evidence="2 3">CEB003</strain>
    </source>
</reference>
<keyword evidence="1" id="KW-0472">Membrane</keyword>
<organism evidence="2 3">
    <name type="scientific">Pseudomonas syringae</name>
    <dbReference type="NCBI Taxonomy" id="317"/>
    <lineage>
        <taxon>Bacteria</taxon>
        <taxon>Pseudomonadati</taxon>
        <taxon>Pseudomonadota</taxon>
        <taxon>Gammaproteobacteria</taxon>
        <taxon>Pseudomonadales</taxon>
        <taxon>Pseudomonadaceae</taxon>
        <taxon>Pseudomonas</taxon>
    </lineage>
</organism>
<name>A0A085UWM4_PSESX</name>
<keyword evidence="2" id="KW-0418">Kinase</keyword>
<keyword evidence="2" id="KW-0808">Transferase</keyword>
<dbReference type="PATRIC" id="fig|317.174.peg.4581"/>